<dbReference type="PROSITE" id="PS50977">
    <property type="entry name" value="HTH_TETR_2"/>
    <property type="match status" value="1"/>
</dbReference>
<dbReference type="PANTHER" id="PTHR30055:SF234">
    <property type="entry name" value="HTH-TYPE TRANSCRIPTIONAL REGULATOR BETI"/>
    <property type="match status" value="1"/>
</dbReference>
<sequence length="196" mass="21476">MDDETADAQPEPRKRGSYAKGIRRRQEILDRALEIFSERGYDGTSLRSIGEAIGVTHAALLHYFPSKEALLIEVLRERDHRGTGFEEHMPFPALTHGAEYNATVPGLIALYTSMAGTSADAGNDEARAYFTERFAQLRAKIAQAVAQDAGEPVGAEHMRLASLIIGASDGLQIQWLLDDSVDIAGGLELLQKLIER</sequence>
<keyword evidence="2 4" id="KW-0238">DNA-binding</keyword>
<evidence type="ECO:0000256" key="4">
    <source>
        <dbReference type="PROSITE-ProRule" id="PRU00335"/>
    </source>
</evidence>
<dbReference type="InterPro" id="IPR001647">
    <property type="entry name" value="HTH_TetR"/>
</dbReference>
<dbReference type="Gene3D" id="1.10.357.10">
    <property type="entry name" value="Tetracycline Repressor, domain 2"/>
    <property type="match status" value="1"/>
</dbReference>
<dbReference type="PRINTS" id="PR00455">
    <property type="entry name" value="HTHTETR"/>
</dbReference>
<feature type="domain" description="HTH tetR-type" evidence="6">
    <location>
        <begin position="22"/>
        <end position="82"/>
    </location>
</feature>
<evidence type="ECO:0000256" key="2">
    <source>
        <dbReference type="ARBA" id="ARBA00023125"/>
    </source>
</evidence>
<evidence type="ECO:0000313" key="8">
    <source>
        <dbReference type="Proteomes" id="UP001323798"/>
    </source>
</evidence>
<keyword evidence="8" id="KW-1185">Reference proteome</keyword>
<dbReference type="EMBL" id="CP139368">
    <property type="protein sequence ID" value="WPR89630.1"/>
    <property type="molecule type" value="Genomic_DNA"/>
</dbReference>
<evidence type="ECO:0000256" key="5">
    <source>
        <dbReference type="SAM" id="MobiDB-lite"/>
    </source>
</evidence>
<dbReference type="PANTHER" id="PTHR30055">
    <property type="entry name" value="HTH-TYPE TRANSCRIPTIONAL REGULATOR RUTR"/>
    <property type="match status" value="1"/>
</dbReference>
<reference evidence="7 8" key="1">
    <citation type="submission" date="2023-11" db="EMBL/GenBank/DDBJ databases">
        <title>Genome sequence of Microbacterium rhizosphaerae KACC 19337.</title>
        <authorList>
            <person name="Choi H."/>
            <person name="Kim S."/>
            <person name="Kim Y."/>
            <person name="Kwon S.-W."/>
            <person name="Heo J."/>
        </authorList>
    </citation>
    <scope>NUCLEOTIDE SEQUENCE [LARGE SCALE GENOMIC DNA]</scope>
    <source>
        <strain evidence="7 8">KACC 19337</strain>
    </source>
</reference>
<dbReference type="RefSeq" id="WP_320942344.1">
    <property type="nucleotide sequence ID" value="NZ_BAABEU010000003.1"/>
</dbReference>
<dbReference type="InterPro" id="IPR009057">
    <property type="entry name" value="Homeodomain-like_sf"/>
</dbReference>
<accession>A0ABZ0SN79</accession>
<name>A0ABZ0SN79_9MICO</name>
<dbReference type="SUPFAM" id="SSF46689">
    <property type="entry name" value="Homeodomain-like"/>
    <property type="match status" value="1"/>
</dbReference>
<proteinExistence type="predicted"/>
<gene>
    <name evidence="7" type="ORF">SM116_18010</name>
</gene>
<dbReference type="Proteomes" id="UP001323798">
    <property type="component" value="Chromosome"/>
</dbReference>
<feature type="DNA-binding region" description="H-T-H motif" evidence="4">
    <location>
        <begin position="45"/>
        <end position="64"/>
    </location>
</feature>
<dbReference type="Pfam" id="PF00440">
    <property type="entry name" value="TetR_N"/>
    <property type="match status" value="1"/>
</dbReference>
<evidence type="ECO:0000256" key="1">
    <source>
        <dbReference type="ARBA" id="ARBA00023015"/>
    </source>
</evidence>
<organism evidence="7 8">
    <name type="scientific">Microbacterium rhizosphaerae</name>
    <dbReference type="NCBI Taxonomy" id="1678237"/>
    <lineage>
        <taxon>Bacteria</taxon>
        <taxon>Bacillati</taxon>
        <taxon>Actinomycetota</taxon>
        <taxon>Actinomycetes</taxon>
        <taxon>Micrococcales</taxon>
        <taxon>Microbacteriaceae</taxon>
        <taxon>Microbacterium</taxon>
    </lineage>
</organism>
<feature type="region of interest" description="Disordered" evidence="5">
    <location>
        <begin position="1"/>
        <end position="20"/>
    </location>
</feature>
<protein>
    <submittedName>
        <fullName evidence="7">Helix-turn-helix domain-containing protein</fullName>
    </submittedName>
</protein>
<evidence type="ECO:0000313" key="7">
    <source>
        <dbReference type="EMBL" id="WPR89630.1"/>
    </source>
</evidence>
<dbReference type="InterPro" id="IPR036271">
    <property type="entry name" value="Tet_transcr_reg_TetR-rel_C_sf"/>
</dbReference>
<keyword evidence="1" id="KW-0805">Transcription regulation</keyword>
<evidence type="ECO:0000256" key="3">
    <source>
        <dbReference type="ARBA" id="ARBA00023163"/>
    </source>
</evidence>
<keyword evidence="3" id="KW-0804">Transcription</keyword>
<evidence type="ECO:0000259" key="6">
    <source>
        <dbReference type="PROSITE" id="PS50977"/>
    </source>
</evidence>
<dbReference type="InterPro" id="IPR050109">
    <property type="entry name" value="HTH-type_TetR-like_transc_reg"/>
</dbReference>
<dbReference type="SUPFAM" id="SSF48498">
    <property type="entry name" value="Tetracyclin repressor-like, C-terminal domain"/>
    <property type="match status" value="1"/>
</dbReference>